<dbReference type="OrthoDB" id="101167at2"/>
<evidence type="ECO:0000259" key="15">
    <source>
        <dbReference type="Pfam" id="PF07715"/>
    </source>
</evidence>
<dbReference type="KEGG" id="elut:CKA38_08080"/>
<dbReference type="InterPro" id="IPR000531">
    <property type="entry name" value="Beta-barrel_TonB"/>
</dbReference>
<dbReference type="Gene3D" id="2.170.130.10">
    <property type="entry name" value="TonB-dependent receptor, plug domain"/>
    <property type="match status" value="1"/>
</dbReference>
<evidence type="ECO:0000256" key="1">
    <source>
        <dbReference type="ARBA" id="ARBA00004571"/>
    </source>
</evidence>
<sequence>MARQAARPISKTQNTFHESRAPRHMRSPNIHPWALTRPARNFCARRPREIFIAKMKRESSASSSIARHKKRRARNEPCLLLPPTKRDRPVNQHKNRSLARVRAFRASGQLFSFANIAAAAAFALIAIAATGPAARAQSVTATASAPQQQPGTVELEAYVVSASRTAQNVKLTPSSVTSISLSHMENLQIPDLRTALQTIPGVNVSETGGAAGSQSAIYIRGANRNQTLFLIDGIRMNAEDWTGNYANYLGAADLAGFDRVEVLRGPQSTLYGSAAMGGVVSLETARGRGSAHGSVSIEGGSFNSIGGTAAIAGRKPLMSGLSASPQSLSYSASLSASYTENDRDYNIFRQASGSTRIEYQLADSFTAGFTYRGLRSHYEEPGPVGDPTQAGDLNLNLDIATVYVDWSPIAAFDTRLTYGWVQNIYDWVNRDGSWPSNAHSTRNVIDWQNTWRAIEQIQVVAGVNAEWSHYDSGDAPASERLASAYINVVANPVKNLELTAGVRGDDYSTLDSHATWRAGAAYRIEQSKTTFRATYGTGFNAPAPQYAQGGGHYAPSPDLKPEKSKGWDIGVEQDLWNDRITLGATYFRNDFDNKFAWDYGSYPYPTYNIPDATTKGVETYIYARPVDNMGVQIAYTYLDTRDNNGACLPRMPRHVLAADVNYQFTKRLFAGVGFNWVGGRPVDSSWATSEMPSYSTVRLYGGYEVCSGLKLKLRLENLFNKKYDTVAGYPALPFGVFGGIEWKF</sequence>
<dbReference type="GO" id="GO:0015344">
    <property type="term" value="F:siderophore uptake transmembrane transporter activity"/>
    <property type="evidence" value="ECO:0007669"/>
    <property type="project" value="TreeGrafter"/>
</dbReference>
<dbReference type="Gene3D" id="2.40.170.20">
    <property type="entry name" value="TonB-dependent receptor, beta-barrel domain"/>
    <property type="match status" value="1"/>
</dbReference>
<keyword evidence="9 10" id="KW-0998">Cell outer membrane</keyword>
<keyword evidence="8" id="KW-0675">Receptor</keyword>
<evidence type="ECO:0000256" key="4">
    <source>
        <dbReference type="ARBA" id="ARBA00022692"/>
    </source>
</evidence>
<dbReference type="PANTHER" id="PTHR30069">
    <property type="entry name" value="TONB-DEPENDENT OUTER MEMBRANE RECEPTOR"/>
    <property type="match status" value="1"/>
</dbReference>
<keyword evidence="7 10" id="KW-0472">Membrane</keyword>
<evidence type="ECO:0000256" key="11">
    <source>
        <dbReference type="RuleBase" id="RU003357"/>
    </source>
</evidence>
<evidence type="ECO:0000256" key="13">
    <source>
        <dbReference type="SAM" id="Phobius"/>
    </source>
</evidence>
<evidence type="ECO:0000313" key="17">
    <source>
        <dbReference type="Proteomes" id="UP000244896"/>
    </source>
</evidence>
<dbReference type="GO" id="GO:0044718">
    <property type="term" value="P:siderophore transmembrane transport"/>
    <property type="evidence" value="ECO:0007669"/>
    <property type="project" value="TreeGrafter"/>
</dbReference>
<dbReference type="CDD" id="cd01347">
    <property type="entry name" value="ligand_gated_channel"/>
    <property type="match status" value="1"/>
</dbReference>
<keyword evidence="6 11" id="KW-0798">TonB box</keyword>
<keyword evidence="17" id="KW-1185">Reference proteome</keyword>
<organism evidence="16 17">
    <name type="scientific">Ereboglobus luteus</name>
    <dbReference type="NCBI Taxonomy" id="1796921"/>
    <lineage>
        <taxon>Bacteria</taxon>
        <taxon>Pseudomonadati</taxon>
        <taxon>Verrucomicrobiota</taxon>
        <taxon>Opitutia</taxon>
        <taxon>Opitutales</taxon>
        <taxon>Opitutaceae</taxon>
        <taxon>Ereboglobus</taxon>
    </lineage>
</organism>
<proteinExistence type="inferred from homology"/>
<dbReference type="InterPro" id="IPR037066">
    <property type="entry name" value="Plug_dom_sf"/>
</dbReference>
<feature type="domain" description="TonB-dependent receptor plug" evidence="15">
    <location>
        <begin position="171"/>
        <end position="279"/>
    </location>
</feature>
<dbReference type="Proteomes" id="UP000244896">
    <property type="component" value="Chromosome"/>
</dbReference>
<evidence type="ECO:0008006" key="18">
    <source>
        <dbReference type="Google" id="ProtNLM"/>
    </source>
</evidence>
<dbReference type="SUPFAM" id="SSF56935">
    <property type="entry name" value="Porins"/>
    <property type="match status" value="1"/>
</dbReference>
<feature type="transmembrane region" description="Helical" evidence="13">
    <location>
        <begin position="110"/>
        <end position="129"/>
    </location>
</feature>
<evidence type="ECO:0000256" key="12">
    <source>
        <dbReference type="SAM" id="MobiDB-lite"/>
    </source>
</evidence>
<evidence type="ECO:0000256" key="8">
    <source>
        <dbReference type="ARBA" id="ARBA00023170"/>
    </source>
</evidence>
<dbReference type="PANTHER" id="PTHR30069:SF29">
    <property type="entry name" value="HEMOGLOBIN AND HEMOGLOBIN-HAPTOGLOBIN-BINDING PROTEIN 1-RELATED"/>
    <property type="match status" value="1"/>
</dbReference>
<evidence type="ECO:0000256" key="10">
    <source>
        <dbReference type="PROSITE-ProRule" id="PRU01360"/>
    </source>
</evidence>
<evidence type="ECO:0000256" key="2">
    <source>
        <dbReference type="ARBA" id="ARBA00022448"/>
    </source>
</evidence>
<evidence type="ECO:0000256" key="5">
    <source>
        <dbReference type="ARBA" id="ARBA00022729"/>
    </source>
</evidence>
<accession>A0A2U8E319</accession>
<protein>
    <recommendedName>
        <fullName evidence="18">TonB-dependent receptor</fullName>
    </recommendedName>
</protein>
<comment type="similarity">
    <text evidence="10 11">Belongs to the TonB-dependent receptor family.</text>
</comment>
<keyword evidence="2 10" id="KW-0813">Transport</keyword>
<dbReference type="InterPro" id="IPR036942">
    <property type="entry name" value="Beta-barrel_TonB_sf"/>
</dbReference>
<evidence type="ECO:0000256" key="6">
    <source>
        <dbReference type="ARBA" id="ARBA00023077"/>
    </source>
</evidence>
<dbReference type="Pfam" id="PF07715">
    <property type="entry name" value="Plug"/>
    <property type="match status" value="1"/>
</dbReference>
<evidence type="ECO:0000256" key="7">
    <source>
        <dbReference type="ARBA" id="ARBA00023136"/>
    </source>
</evidence>
<keyword evidence="3 10" id="KW-1134">Transmembrane beta strand</keyword>
<dbReference type="PROSITE" id="PS52016">
    <property type="entry name" value="TONB_DEPENDENT_REC_3"/>
    <property type="match status" value="1"/>
</dbReference>
<dbReference type="EMBL" id="CP023004">
    <property type="protein sequence ID" value="AWI09200.1"/>
    <property type="molecule type" value="Genomic_DNA"/>
</dbReference>
<keyword evidence="4 10" id="KW-0812">Transmembrane</keyword>
<evidence type="ECO:0000313" key="16">
    <source>
        <dbReference type="EMBL" id="AWI09200.1"/>
    </source>
</evidence>
<gene>
    <name evidence="16" type="ORF">CKA38_08080</name>
</gene>
<comment type="subcellular location">
    <subcellularLocation>
        <location evidence="1 10">Cell outer membrane</location>
        <topology evidence="1 10">Multi-pass membrane protein</topology>
    </subcellularLocation>
</comment>
<keyword evidence="13" id="KW-1133">Transmembrane helix</keyword>
<name>A0A2U8E319_9BACT</name>
<dbReference type="Pfam" id="PF00593">
    <property type="entry name" value="TonB_dep_Rec_b-barrel"/>
    <property type="match status" value="1"/>
</dbReference>
<reference evidence="16 17" key="1">
    <citation type="journal article" date="2018" name="Syst. Appl. Microbiol.">
        <title>Ereboglobus luteus gen. nov. sp. nov. from cockroach guts, and new insights into the oxygen relationship of the genera Opitutus and Didymococcus (Verrucomicrobia: Opitutaceae).</title>
        <authorList>
            <person name="Tegtmeier D."/>
            <person name="Belitz A."/>
            <person name="Radek R."/>
            <person name="Heimerl T."/>
            <person name="Brune A."/>
        </authorList>
    </citation>
    <scope>NUCLEOTIDE SEQUENCE [LARGE SCALE GENOMIC DNA]</scope>
    <source>
        <strain evidence="16 17">Ho45</strain>
    </source>
</reference>
<evidence type="ECO:0000256" key="9">
    <source>
        <dbReference type="ARBA" id="ARBA00023237"/>
    </source>
</evidence>
<dbReference type="GO" id="GO:0009279">
    <property type="term" value="C:cell outer membrane"/>
    <property type="evidence" value="ECO:0007669"/>
    <property type="project" value="UniProtKB-SubCell"/>
</dbReference>
<feature type="domain" description="TonB-dependent receptor-like beta-barrel" evidence="14">
    <location>
        <begin position="329"/>
        <end position="718"/>
    </location>
</feature>
<evidence type="ECO:0000259" key="14">
    <source>
        <dbReference type="Pfam" id="PF00593"/>
    </source>
</evidence>
<dbReference type="InterPro" id="IPR039426">
    <property type="entry name" value="TonB-dep_rcpt-like"/>
</dbReference>
<dbReference type="InterPro" id="IPR012910">
    <property type="entry name" value="Plug_dom"/>
</dbReference>
<dbReference type="AlphaFoldDB" id="A0A2U8E319"/>
<keyword evidence="5" id="KW-0732">Signal</keyword>
<feature type="region of interest" description="Disordered" evidence="12">
    <location>
        <begin position="1"/>
        <end position="31"/>
    </location>
</feature>
<evidence type="ECO:0000256" key="3">
    <source>
        <dbReference type="ARBA" id="ARBA00022452"/>
    </source>
</evidence>